<dbReference type="Pfam" id="PF13563">
    <property type="entry name" value="2_5_RNA_ligase2"/>
    <property type="match status" value="1"/>
</dbReference>
<sequence length="184" mass="20729">MSSQGYAIELYFDPSLENQVLKTWNVFARRQISTNLINNESRPHITLFSSSFIDSTKLEPILKSFSSKQEPIALSFSSIGSFSNNNNALFLSPTPSLSLIQLQVQLCEVIKKEGFEIREEYRVDSWVPFCPVAIDVPKSRISEGFLVLRDLKLPVNGYAMDIGLVEFPPVREVFSFGLGNNLES</sequence>
<evidence type="ECO:0000313" key="2">
    <source>
        <dbReference type="Proteomes" id="UP000694240"/>
    </source>
</evidence>
<keyword evidence="2" id="KW-1185">Reference proteome</keyword>
<name>A0A8T1ZID5_9BRAS</name>
<dbReference type="PANTHER" id="PTHR36039:SF2">
    <property type="entry name" value="RNA LIGASE_CYCLIC NUCLEOTIDE PHOSPHODIESTERASE FAMILY PROTEIN"/>
    <property type="match status" value="1"/>
</dbReference>
<gene>
    <name evidence="1" type="ORF">ISN45_Aa05g006630</name>
</gene>
<dbReference type="Proteomes" id="UP000694240">
    <property type="component" value="Chromosome 10"/>
</dbReference>
<comment type="caution">
    <text evidence="1">The sequence shown here is derived from an EMBL/GenBank/DDBJ whole genome shotgun (WGS) entry which is preliminary data.</text>
</comment>
<evidence type="ECO:0000313" key="1">
    <source>
        <dbReference type="EMBL" id="KAG7559056.1"/>
    </source>
</evidence>
<organism evidence="1 2">
    <name type="scientific">Arabidopsis thaliana x Arabidopsis arenosa</name>
    <dbReference type="NCBI Taxonomy" id="1240361"/>
    <lineage>
        <taxon>Eukaryota</taxon>
        <taxon>Viridiplantae</taxon>
        <taxon>Streptophyta</taxon>
        <taxon>Embryophyta</taxon>
        <taxon>Tracheophyta</taxon>
        <taxon>Spermatophyta</taxon>
        <taxon>Magnoliopsida</taxon>
        <taxon>eudicotyledons</taxon>
        <taxon>Gunneridae</taxon>
        <taxon>Pentapetalae</taxon>
        <taxon>rosids</taxon>
        <taxon>malvids</taxon>
        <taxon>Brassicales</taxon>
        <taxon>Brassicaceae</taxon>
        <taxon>Camelineae</taxon>
        <taxon>Arabidopsis</taxon>
    </lineage>
</organism>
<reference evidence="1 2" key="1">
    <citation type="submission" date="2020-12" db="EMBL/GenBank/DDBJ databases">
        <title>Concerted genomic and epigenomic changes stabilize Arabidopsis allopolyploids.</title>
        <authorList>
            <person name="Chen Z."/>
        </authorList>
    </citation>
    <scope>NUCLEOTIDE SEQUENCE [LARGE SCALE GENOMIC DNA]</scope>
    <source>
        <strain evidence="1">Allo738</strain>
        <tissue evidence="1">Leaf</tissue>
    </source>
</reference>
<protein>
    <submittedName>
        <fullName evidence="1">Cyclic phosphodiesterase</fullName>
    </submittedName>
</protein>
<dbReference type="AlphaFoldDB" id="A0A8T1ZID5"/>
<accession>A0A8T1ZID5</accession>
<dbReference type="PANTHER" id="PTHR36039">
    <property type="match status" value="1"/>
</dbReference>
<proteinExistence type="predicted"/>
<dbReference type="EMBL" id="JAEFBK010000010">
    <property type="protein sequence ID" value="KAG7559056.1"/>
    <property type="molecule type" value="Genomic_DNA"/>
</dbReference>